<dbReference type="InterPro" id="IPR011707">
    <property type="entry name" value="Cu-oxidase-like_N"/>
</dbReference>
<dbReference type="InterPro" id="IPR034279">
    <property type="entry name" value="CuRO_3_CopA"/>
</dbReference>
<dbReference type="PROSITE" id="PS00079">
    <property type="entry name" value="MULTICOPPER_OXIDASE1"/>
    <property type="match status" value="2"/>
</dbReference>
<dbReference type="PROSITE" id="PS00080">
    <property type="entry name" value="MULTICOPPER_OXIDASE2"/>
    <property type="match status" value="1"/>
</dbReference>
<dbReference type="Pfam" id="PF07731">
    <property type="entry name" value="Cu-oxidase_2"/>
    <property type="match status" value="1"/>
</dbReference>
<dbReference type="CDD" id="cd13874">
    <property type="entry name" value="CuRO_2_CopA"/>
    <property type="match status" value="1"/>
</dbReference>
<feature type="domain" description="Plastocyanin-like" evidence="7">
    <location>
        <begin position="66"/>
        <end position="172"/>
    </location>
</feature>
<dbReference type="InterPro" id="IPR033138">
    <property type="entry name" value="Cu_oxidase_CS"/>
</dbReference>
<dbReference type="InterPro" id="IPR002355">
    <property type="entry name" value="Cu_oxidase_Cu_BS"/>
</dbReference>
<dbReference type="EMBL" id="JABEQK010000007">
    <property type="protein sequence ID" value="MBB2205465.1"/>
    <property type="molecule type" value="Genomic_DNA"/>
</dbReference>
<dbReference type="AlphaFoldDB" id="A0A7W4PPI6"/>
<dbReference type="PANTHER" id="PTHR11709:SF394">
    <property type="entry name" value="FI03373P-RELATED"/>
    <property type="match status" value="1"/>
</dbReference>
<accession>A0A7W4PPI6</accession>
<dbReference type="GO" id="GO:0042597">
    <property type="term" value="C:periplasmic space"/>
    <property type="evidence" value="ECO:0007669"/>
    <property type="project" value="InterPro"/>
</dbReference>
<keyword evidence="3" id="KW-0186">Copper</keyword>
<dbReference type="CDD" id="cd13896">
    <property type="entry name" value="CuRO_3_CopA"/>
    <property type="match status" value="1"/>
</dbReference>
<dbReference type="InterPro" id="IPR006311">
    <property type="entry name" value="TAT_signal"/>
</dbReference>
<dbReference type="GO" id="GO:0016491">
    <property type="term" value="F:oxidoreductase activity"/>
    <property type="evidence" value="ECO:0007669"/>
    <property type="project" value="UniProtKB-KW"/>
</dbReference>
<keyword evidence="9" id="KW-1185">Reference proteome</keyword>
<gene>
    <name evidence="8" type="ORF">HLH27_10605</name>
</gene>
<dbReference type="InterPro" id="IPR001117">
    <property type="entry name" value="Cu-oxidase_2nd"/>
</dbReference>
<feature type="compositionally biased region" description="Low complexity" evidence="4">
    <location>
        <begin position="33"/>
        <end position="44"/>
    </location>
</feature>
<feature type="domain" description="Plastocyanin-like" evidence="6">
    <location>
        <begin position="485"/>
        <end position="602"/>
    </location>
</feature>
<evidence type="ECO:0000256" key="3">
    <source>
        <dbReference type="ARBA" id="ARBA00023008"/>
    </source>
</evidence>
<evidence type="ECO:0000256" key="1">
    <source>
        <dbReference type="ARBA" id="ARBA00022723"/>
    </source>
</evidence>
<reference evidence="8 9" key="1">
    <citation type="submission" date="2020-04" db="EMBL/GenBank/DDBJ databases">
        <title>Description of novel Gluconacetobacter.</title>
        <authorList>
            <person name="Sombolestani A."/>
        </authorList>
    </citation>
    <scope>NUCLEOTIDE SEQUENCE [LARGE SCALE GENOMIC DNA]</scope>
    <source>
        <strain evidence="8 9">LMG 27800</strain>
    </source>
</reference>
<keyword evidence="2" id="KW-0560">Oxidoreductase</keyword>
<evidence type="ECO:0000259" key="7">
    <source>
        <dbReference type="Pfam" id="PF07732"/>
    </source>
</evidence>
<keyword evidence="1" id="KW-0479">Metal-binding</keyword>
<dbReference type="SUPFAM" id="SSF49503">
    <property type="entry name" value="Cupredoxins"/>
    <property type="match status" value="3"/>
</dbReference>
<dbReference type="Proteomes" id="UP000540556">
    <property type="component" value="Unassembled WGS sequence"/>
</dbReference>
<evidence type="ECO:0000313" key="9">
    <source>
        <dbReference type="Proteomes" id="UP000540556"/>
    </source>
</evidence>
<organism evidence="8 9">
    <name type="scientific">Gluconacetobacter takamatsuzukensis</name>
    <dbReference type="NCBI Taxonomy" id="1286190"/>
    <lineage>
        <taxon>Bacteria</taxon>
        <taxon>Pseudomonadati</taxon>
        <taxon>Pseudomonadota</taxon>
        <taxon>Alphaproteobacteria</taxon>
        <taxon>Acetobacterales</taxon>
        <taxon>Acetobacteraceae</taxon>
        <taxon>Gluconacetobacter</taxon>
    </lineage>
</organism>
<dbReference type="InterPro" id="IPR034282">
    <property type="entry name" value="CuRO_2_CopA"/>
</dbReference>
<dbReference type="NCBIfam" id="TIGR01480">
    <property type="entry name" value="copper_res_A"/>
    <property type="match status" value="1"/>
</dbReference>
<evidence type="ECO:0000313" key="8">
    <source>
        <dbReference type="EMBL" id="MBB2205465.1"/>
    </source>
</evidence>
<dbReference type="PROSITE" id="PS51318">
    <property type="entry name" value="TAT"/>
    <property type="match status" value="1"/>
</dbReference>
<dbReference type="InterPro" id="IPR006376">
    <property type="entry name" value="Cu-R_CopA"/>
</dbReference>
<dbReference type="RefSeq" id="WP_182949996.1">
    <property type="nucleotide sequence ID" value="NZ_JABEQK010000007.1"/>
</dbReference>
<dbReference type="PANTHER" id="PTHR11709">
    <property type="entry name" value="MULTI-COPPER OXIDASE"/>
    <property type="match status" value="1"/>
</dbReference>
<dbReference type="GO" id="GO:0005507">
    <property type="term" value="F:copper ion binding"/>
    <property type="evidence" value="ECO:0007669"/>
    <property type="project" value="InterPro"/>
</dbReference>
<evidence type="ECO:0000256" key="4">
    <source>
        <dbReference type="SAM" id="MobiDB-lite"/>
    </source>
</evidence>
<feature type="domain" description="Plastocyanin-like" evidence="5">
    <location>
        <begin position="181"/>
        <end position="357"/>
    </location>
</feature>
<name>A0A7W4PPI6_9PROT</name>
<dbReference type="InterPro" id="IPR045087">
    <property type="entry name" value="Cu-oxidase_fam"/>
</dbReference>
<dbReference type="Pfam" id="PF07732">
    <property type="entry name" value="Cu-oxidase_3"/>
    <property type="match status" value="1"/>
</dbReference>
<evidence type="ECO:0000256" key="2">
    <source>
        <dbReference type="ARBA" id="ARBA00023002"/>
    </source>
</evidence>
<dbReference type="Pfam" id="PF00394">
    <property type="entry name" value="Cu-oxidase"/>
    <property type="match status" value="1"/>
</dbReference>
<evidence type="ECO:0000259" key="6">
    <source>
        <dbReference type="Pfam" id="PF07731"/>
    </source>
</evidence>
<evidence type="ECO:0000259" key="5">
    <source>
        <dbReference type="Pfam" id="PF00394"/>
    </source>
</evidence>
<dbReference type="InterPro" id="IPR008972">
    <property type="entry name" value="Cupredoxin"/>
</dbReference>
<feature type="region of interest" description="Disordered" evidence="4">
    <location>
        <begin position="33"/>
        <end position="52"/>
    </location>
</feature>
<protein>
    <submittedName>
        <fullName evidence="8">Copper resistance system multicopper oxidase</fullName>
    </submittedName>
</protein>
<dbReference type="Gene3D" id="2.60.40.420">
    <property type="entry name" value="Cupredoxins - blue copper proteins"/>
    <property type="match status" value="3"/>
</dbReference>
<sequence>MIPHPPARQRALTRRRFVIGTALAGTAPWRATAQAASSMSSPPASGIPPARPDTRFDLAIGPVGVNVTGRPARGIGINGTTPAPILRWRQGDTVELRVTNQLAEPSSIHWHGIRLPSDMDGVPGLSFAGIPPGGHFTYQFRLHQSGTYWYHSHSGFQEQIGLYGALIVDPRAGYAQPFDREYVIVLSDWTDVDPAEIVSNLKFQSDYYNFRQRTVGTFVHDAARQGLGPAIADRLRWGAMNMAPTDISDVSGIIYTYLLNGQAPAANWTGLFRPGERVRLRVVNAASMTLFDVRIPGLTMQVVQADGNDVEPVPVDEFRIAPAETYDVIVTPTGPGPYTIFAQSEDRTGYARGTLATSPGQAGPIPPMDPRPLRTMADMGMAMPAMGNMPAPAAKKDDMPGMNMPDMDMGNMDMGNMKMDAPPTPKPAPTPSTLPPAPPLGVEMQNIAKMPANRLAEPGAGLEGNGRRVLTYADLRATIPGADPRPPTREITLRLTGNMQRFIWGFDGRKFSEAPPIRLRVGERVRFVLVNDTMMEHPIHLHGLWSELENGQGTFQPYKHTIIVKPGERLSYLVTADEPGLWAYHCHLLYHMEVGMFRTVVVA</sequence>
<proteinExistence type="predicted"/>
<dbReference type="InterPro" id="IPR011706">
    <property type="entry name" value="Cu-oxidase_C"/>
</dbReference>
<comment type="caution">
    <text evidence="8">The sequence shown here is derived from an EMBL/GenBank/DDBJ whole genome shotgun (WGS) entry which is preliminary data.</text>
</comment>